<name>A0A1E5XHI1_9HYPH</name>
<dbReference type="OrthoDB" id="7869524at2"/>
<dbReference type="AlphaFoldDB" id="A0A1E5XHI1"/>
<evidence type="ECO:0000313" key="2">
    <source>
        <dbReference type="EMBL" id="OEO28047.1"/>
    </source>
</evidence>
<evidence type="ECO:0000256" key="1">
    <source>
        <dbReference type="SAM" id="MobiDB-lite"/>
    </source>
</evidence>
<protein>
    <submittedName>
        <fullName evidence="2">Uncharacterized protein</fullName>
    </submittedName>
</protein>
<feature type="compositionally biased region" description="Polar residues" evidence="1">
    <location>
        <begin position="29"/>
        <end position="39"/>
    </location>
</feature>
<comment type="caution">
    <text evidence="2">The sequence shown here is derived from an EMBL/GenBank/DDBJ whole genome shotgun (WGS) entry which is preliminary data.</text>
</comment>
<organism evidence="2 3">
    <name type="scientific">Devosia insulae DS-56</name>
    <dbReference type="NCBI Taxonomy" id="1116389"/>
    <lineage>
        <taxon>Bacteria</taxon>
        <taxon>Pseudomonadati</taxon>
        <taxon>Pseudomonadota</taxon>
        <taxon>Alphaproteobacteria</taxon>
        <taxon>Hyphomicrobiales</taxon>
        <taxon>Devosiaceae</taxon>
        <taxon>Devosia</taxon>
    </lineage>
</organism>
<dbReference type="EMBL" id="LAJE02000401">
    <property type="protein sequence ID" value="OEO28047.1"/>
    <property type="molecule type" value="Genomic_DNA"/>
</dbReference>
<reference evidence="2 3" key="1">
    <citation type="journal article" date="2015" name="Genome Announc.">
        <title>Genome Assemblies of Three Soil-Associated Devosia species: D. insulae, D. limi, and D. soli.</title>
        <authorList>
            <person name="Hassan Y.I."/>
            <person name="Lepp D."/>
            <person name="Zhou T."/>
        </authorList>
    </citation>
    <scope>NUCLEOTIDE SEQUENCE [LARGE SCALE GENOMIC DNA]</scope>
    <source>
        <strain evidence="2 3">DS-56</strain>
    </source>
</reference>
<gene>
    <name evidence="2" type="ORF">VW23_006530</name>
</gene>
<proteinExistence type="predicted"/>
<dbReference type="RefSeq" id="WP_069912623.1">
    <property type="nucleotide sequence ID" value="NZ_LAJE02000401.1"/>
</dbReference>
<feature type="region of interest" description="Disordered" evidence="1">
    <location>
        <begin position="23"/>
        <end position="46"/>
    </location>
</feature>
<accession>A0A1E5XHI1</accession>
<evidence type="ECO:0000313" key="3">
    <source>
        <dbReference type="Proteomes" id="UP000095463"/>
    </source>
</evidence>
<dbReference type="Proteomes" id="UP000095463">
    <property type="component" value="Unassembled WGS sequence"/>
</dbReference>
<keyword evidence="3" id="KW-1185">Reference proteome</keyword>
<sequence>MSIENDLVFYSSENGDQWLLVGGHDGSTVRHQPNASSGGNPRDMPLEEYLPREQNTPQGQALRTLLQAHGHI</sequence>